<reference evidence="7" key="1">
    <citation type="submission" date="2025-08" db="UniProtKB">
        <authorList>
            <consortium name="RefSeq"/>
        </authorList>
    </citation>
    <scope>IDENTIFICATION</scope>
</reference>
<keyword evidence="3" id="KW-0268">Exocytosis</keyword>
<dbReference type="GO" id="GO:0008104">
    <property type="term" value="P:intracellular protein localization"/>
    <property type="evidence" value="ECO:0007669"/>
    <property type="project" value="TreeGrafter"/>
</dbReference>
<protein>
    <submittedName>
        <fullName evidence="7">Exocyst complex component EXO84B-like</fullName>
    </submittedName>
</protein>
<dbReference type="InterPro" id="IPR016159">
    <property type="entry name" value="Cullin_repeat-like_dom_sf"/>
</dbReference>
<feature type="compositionally biased region" description="Basic and acidic residues" evidence="4">
    <location>
        <begin position="1146"/>
        <end position="1163"/>
    </location>
</feature>
<dbReference type="RefSeq" id="XP_039116823.1">
    <property type="nucleotide sequence ID" value="XM_039260889.1"/>
</dbReference>
<dbReference type="GO" id="GO:0000145">
    <property type="term" value="C:exocyst"/>
    <property type="evidence" value="ECO:0007669"/>
    <property type="project" value="InterPro"/>
</dbReference>
<dbReference type="InterPro" id="IPR032403">
    <property type="entry name" value="Exo84_C"/>
</dbReference>
<sequence>MSARSFRSPFDDLDDDDGDAGSELEAVSDLSSDEYEDEPQSMTGKGIKRLCSELIELKSVSEDDFLQNVYSNYQTFVRVFKDLGVVDSELMNLKQHITTQRRLVQVLENNISLDIESVGSVDNEVEEAEDLDLPSPSARMNDVLEKLDVLLSEWQVDEALLVLELEGVNLRRMQMEDDHISPYLTTYASEISDRRARLTEQLIFLADHPRVAPSELQKALSGLCAMGEDKRANFLLLKYYRSCLANRLLELQSSKHSLHGTYMMELAKVVFSVISQAARSFVLLYGEASPYTSDLIQWAREETEALSCNLCKFVKSISEMSGGLPLAVETVKATISFCSLLNPQRIILQSDLTKLIRPCMEEALQMHVDHLRKVINIFATTDTWVLGKYFISGTSLDNSSIGRIDGKMDHCLLSGSGRKFVTLMQAFVDEVSPLVVVQMECSILEGLADLFSGYIGALEKAISERTNAAGNDFPRMGSALEFLQQVSILVTSSAVVQLFPSIACGIFNRMRTSSNELLLKYLGPSLEKELDMCMLSIEEASNQLRDYFCQHFVRAVMSDEEYGWKATLETYVDFQHKPSLPPDLIPSFAFQAFFLRMRNLEKLLKSILEDEYGMLEKLSKELMKTMIIWLSNNLDFWKAAEHGSGHCSCFEQFHLDVDFLVEVARLGGYFSDDLLTAVMDLLAQIEDKFAECESDMKSGAADDASPDDDWSSNAAKLAIEKLLEFEMLKLERKEETAVSSEEDLTQNAVNVSPSGDNVGSVDGESADSAEEDITRIETTDVKCTGRDHDGTVKLKEEAEDVEKQDADEILNFSKHEPFGAAESARVVLIDLTERLDQALKIDFFDVSADLDTIVSHATSENTVVNSTSEIDEKIEQIVKLLLPAPEYESVGKPDESFSIAVQPEKDVHLVKEKSFGVGMNLELKSNILEVSEKSDETRGNTGIVETDEIKCAEKASVSRFLIDLEEEFVGNFDVSVDKTASESVREEPIGAQYLEMMFKLLEVSDNVDADLSHATEEKTGAVETSEIEYSKETYTRVFPEESFIGAFEEFAIGTAQSVQATALALANIENLVSIDKLTKETDHPDRYISDLNSSEKIHTVLTEVSSETSSKEANFTDTLIAESANRKALTEVEDIEKEKVLVGNAKEKINDESSEKQDKDDAGNIRASKTKLNELPRSKRKRERPRTVINVEHLGRTKRDVLQKMDQEPTK</sequence>
<dbReference type="PANTHER" id="PTHR21426">
    <property type="entry name" value="EXOCYST COMPLEX COMPONENT 8"/>
    <property type="match status" value="1"/>
</dbReference>
<evidence type="ECO:0000256" key="2">
    <source>
        <dbReference type="ARBA" id="ARBA00022448"/>
    </source>
</evidence>
<feature type="domain" description="Exocyst component Exo84 C-terminal" evidence="5">
    <location>
        <begin position="140"/>
        <end position="316"/>
    </location>
</feature>
<feature type="region of interest" description="Disordered" evidence="4">
    <location>
        <begin position="1146"/>
        <end position="1211"/>
    </location>
</feature>
<dbReference type="Pfam" id="PF16528">
    <property type="entry name" value="Exo84_C"/>
    <property type="match status" value="1"/>
</dbReference>
<dbReference type="SUPFAM" id="SSF74788">
    <property type="entry name" value="Cullin repeat-like"/>
    <property type="match status" value="1"/>
</dbReference>
<dbReference type="Proteomes" id="UP001515500">
    <property type="component" value="Chromosome 22"/>
</dbReference>
<dbReference type="GO" id="GO:0006887">
    <property type="term" value="P:exocytosis"/>
    <property type="evidence" value="ECO:0007669"/>
    <property type="project" value="UniProtKB-KW"/>
</dbReference>
<evidence type="ECO:0000313" key="6">
    <source>
        <dbReference type="Proteomes" id="UP001515500"/>
    </source>
</evidence>
<dbReference type="InterPro" id="IPR033961">
    <property type="entry name" value="Exo84"/>
</dbReference>
<keyword evidence="2" id="KW-0813">Transport</keyword>
<feature type="compositionally biased region" description="Polar residues" evidence="4">
    <location>
        <begin position="745"/>
        <end position="757"/>
    </location>
</feature>
<evidence type="ECO:0000256" key="4">
    <source>
        <dbReference type="SAM" id="MobiDB-lite"/>
    </source>
</evidence>
<feature type="region of interest" description="Disordered" evidence="4">
    <location>
        <begin position="738"/>
        <end position="770"/>
    </location>
</feature>
<dbReference type="AlphaFoldDB" id="A0AB40AQ66"/>
<dbReference type="GO" id="GO:0006893">
    <property type="term" value="P:Golgi to plasma membrane transport"/>
    <property type="evidence" value="ECO:0007669"/>
    <property type="project" value="TreeGrafter"/>
</dbReference>
<keyword evidence="6" id="KW-1185">Reference proteome</keyword>
<evidence type="ECO:0000259" key="5">
    <source>
        <dbReference type="Pfam" id="PF16528"/>
    </source>
</evidence>
<gene>
    <name evidence="7" type="primary">LOC120252747</name>
</gene>
<evidence type="ECO:0000256" key="3">
    <source>
        <dbReference type="ARBA" id="ARBA00022483"/>
    </source>
</evidence>
<evidence type="ECO:0000313" key="7">
    <source>
        <dbReference type="RefSeq" id="XP_039116823.1"/>
    </source>
</evidence>
<name>A0AB40AQ66_DIOCR</name>
<proteinExistence type="inferred from homology"/>
<feature type="region of interest" description="Disordered" evidence="4">
    <location>
        <begin position="1"/>
        <end position="43"/>
    </location>
</feature>
<accession>A0AB40AQ66</accession>
<feature type="compositionally biased region" description="Acidic residues" evidence="4">
    <location>
        <begin position="11"/>
        <end position="22"/>
    </location>
</feature>
<dbReference type="PANTHER" id="PTHR21426:SF13">
    <property type="entry name" value="OS08G0566700 PROTEIN"/>
    <property type="match status" value="1"/>
</dbReference>
<organism evidence="6 7">
    <name type="scientific">Dioscorea cayennensis subsp. rotundata</name>
    <name type="common">White Guinea yam</name>
    <name type="synonym">Dioscorea rotundata</name>
    <dbReference type="NCBI Taxonomy" id="55577"/>
    <lineage>
        <taxon>Eukaryota</taxon>
        <taxon>Viridiplantae</taxon>
        <taxon>Streptophyta</taxon>
        <taxon>Embryophyta</taxon>
        <taxon>Tracheophyta</taxon>
        <taxon>Spermatophyta</taxon>
        <taxon>Magnoliopsida</taxon>
        <taxon>Liliopsida</taxon>
        <taxon>Dioscoreales</taxon>
        <taxon>Dioscoreaceae</taxon>
        <taxon>Dioscorea</taxon>
    </lineage>
</organism>
<evidence type="ECO:0000256" key="1">
    <source>
        <dbReference type="ARBA" id="ARBA00007210"/>
    </source>
</evidence>
<comment type="similarity">
    <text evidence="1">Belongs to the EXO84 family.</text>
</comment>
<feature type="compositionally biased region" description="Basic and acidic residues" evidence="4">
    <location>
        <begin position="1193"/>
        <end position="1211"/>
    </location>
</feature>
<dbReference type="GeneID" id="120252747"/>